<dbReference type="SUPFAM" id="SSF50118">
    <property type="entry name" value="Cell growth inhibitor/plasmid maintenance toxic component"/>
    <property type="match status" value="1"/>
</dbReference>
<organism evidence="1 2">
    <name type="scientific">Xenorhabdus koppenhoeferi</name>
    <dbReference type="NCBI Taxonomy" id="351659"/>
    <lineage>
        <taxon>Bacteria</taxon>
        <taxon>Pseudomonadati</taxon>
        <taxon>Pseudomonadota</taxon>
        <taxon>Gammaproteobacteria</taxon>
        <taxon>Enterobacterales</taxon>
        <taxon>Morganellaceae</taxon>
        <taxon>Xenorhabdus</taxon>
    </lineage>
</organism>
<gene>
    <name evidence="1" type="ORF">SAMN05421784_11176</name>
</gene>
<evidence type="ECO:0000313" key="2">
    <source>
        <dbReference type="Proteomes" id="UP000242496"/>
    </source>
</evidence>
<reference evidence="2" key="1">
    <citation type="submission" date="2016-10" db="EMBL/GenBank/DDBJ databases">
        <authorList>
            <person name="Varghese N."/>
            <person name="Submissions S."/>
        </authorList>
    </citation>
    <scope>NUCLEOTIDE SEQUENCE [LARGE SCALE GENOMIC DNA]</scope>
    <source>
        <strain evidence="2">DSM 18168</strain>
    </source>
</reference>
<proteinExistence type="predicted"/>
<keyword evidence="2" id="KW-1185">Reference proteome</keyword>
<dbReference type="GO" id="GO:0003677">
    <property type="term" value="F:DNA binding"/>
    <property type="evidence" value="ECO:0007669"/>
    <property type="project" value="InterPro"/>
</dbReference>
<dbReference type="Proteomes" id="UP000242496">
    <property type="component" value="Unassembled WGS sequence"/>
</dbReference>
<dbReference type="AlphaFoldDB" id="A0A1I7H5J2"/>
<dbReference type="RefSeq" id="WP_041982764.1">
    <property type="nucleotide sequence ID" value="NZ_CAWRBG010000037.1"/>
</dbReference>
<dbReference type="Pfam" id="PF02452">
    <property type="entry name" value="PemK_toxin"/>
    <property type="match status" value="1"/>
</dbReference>
<accession>A0A1I7H5J2</accession>
<protein>
    <submittedName>
        <fullName evidence="1">Uncharacterized protein YifN, PemK superfamily</fullName>
    </submittedName>
</protein>
<dbReference type="OrthoDB" id="7565736at2"/>
<dbReference type="Gene3D" id="2.30.30.110">
    <property type="match status" value="1"/>
</dbReference>
<name>A0A1I7H5J2_9GAMM</name>
<sequence length="154" mass="17578">MPINFSPKVGEILECDYGNYPVDKEGKIIINFYDGHIPPEMVKNRLVVIINGKIDGNACIVVPLSSKCDQNKLQRGMHVEISQNVIEDMKYFEQITRWAKADLVQQVSRERLQRPRTANRGYLNQILPREIVTKIQLAIIKSINANQLLSKSDS</sequence>
<evidence type="ECO:0000313" key="1">
    <source>
        <dbReference type="EMBL" id="SFU55950.1"/>
    </source>
</evidence>
<dbReference type="EMBL" id="FPBJ01000011">
    <property type="protein sequence ID" value="SFU55950.1"/>
    <property type="molecule type" value="Genomic_DNA"/>
</dbReference>
<dbReference type="InterPro" id="IPR003477">
    <property type="entry name" value="PemK-like"/>
</dbReference>
<dbReference type="InterPro" id="IPR011067">
    <property type="entry name" value="Plasmid_toxin/cell-grow_inhib"/>
</dbReference>